<dbReference type="SUPFAM" id="SSF48726">
    <property type="entry name" value="Immunoglobulin"/>
    <property type="match status" value="1"/>
</dbReference>
<dbReference type="Pfam" id="PF07686">
    <property type="entry name" value="V-set"/>
    <property type="match status" value="1"/>
</dbReference>
<organism evidence="3 4">
    <name type="scientific">Hemibagrus guttatus</name>
    <dbReference type="NCBI Taxonomy" id="175788"/>
    <lineage>
        <taxon>Eukaryota</taxon>
        <taxon>Metazoa</taxon>
        <taxon>Chordata</taxon>
        <taxon>Craniata</taxon>
        <taxon>Vertebrata</taxon>
        <taxon>Euteleostomi</taxon>
        <taxon>Actinopterygii</taxon>
        <taxon>Neopterygii</taxon>
        <taxon>Teleostei</taxon>
        <taxon>Ostariophysi</taxon>
        <taxon>Siluriformes</taxon>
        <taxon>Bagridae</taxon>
        <taxon>Hemibagrus</taxon>
    </lineage>
</organism>
<dbReference type="Proteomes" id="UP001274896">
    <property type="component" value="Unassembled WGS sequence"/>
</dbReference>
<dbReference type="PANTHER" id="PTHR46013">
    <property type="entry name" value="VASCULAR CELL ADHESION MOLECULE 1"/>
    <property type="match status" value="1"/>
</dbReference>
<comment type="caution">
    <text evidence="3">The sequence shown here is derived from an EMBL/GenBank/DDBJ whole genome shotgun (WGS) entry which is preliminary data.</text>
</comment>
<feature type="transmembrane region" description="Helical" evidence="1">
    <location>
        <begin position="155"/>
        <end position="179"/>
    </location>
</feature>
<dbReference type="PANTHER" id="PTHR46013:SF4">
    <property type="entry name" value="B-CELL RECEPTOR CD22-RELATED"/>
    <property type="match status" value="1"/>
</dbReference>
<evidence type="ECO:0000259" key="2">
    <source>
        <dbReference type="Pfam" id="PF07686"/>
    </source>
</evidence>
<keyword evidence="1" id="KW-1133">Transmembrane helix</keyword>
<keyword evidence="4" id="KW-1185">Reference proteome</keyword>
<dbReference type="AlphaFoldDB" id="A0AAE0Q6A4"/>
<dbReference type="Gene3D" id="2.60.40.10">
    <property type="entry name" value="Immunoglobulins"/>
    <property type="match status" value="1"/>
</dbReference>
<proteinExistence type="predicted"/>
<evidence type="ECO:0000256" key="1">
    <source>
        <dbReference type="SAM" id="Phobius"/>
    </source>
</evidence>
<keyword evidence="1" id="KW-0472">Membrane</keyword>
<evidence type="ECO:0000313" key="4">
    <source>
        <dbReference type="Proteomes" id="UP001274896"/>
    </source>
</evidence>
<keyword evidence="1" id="KW-0812">Transmembrane</keyword>
<reference evidence="3" key="1">
    <citation type="submission" date="2023-06" db="EMBL/GenBank/DDBJ databases">
        <title>Male Hemibagrus guttatus genome.</title>
        <authorList>
            <person name="Bian C."/>
        </authorList>
    </citation>
    <scope>NUCLEOTIDE SEQUENCE</scope>
    <source>
        <strain evidence="3">Male_cb2023</strain>
        <tissue evidence="3">Muscle</tissue>
    </source>
</reference>
<name>A0AAE0Q6A4_9TELE</name>
<gene>
    <name evidence="3" type="ORF">QTP70_002332</name>
</gene>
<evidence type="ECO:0000313" key="3">
    <source>
        <dbReference type="EMBL" id="KAK3514982.1"/>
    </source>
</evidence>
<dbReference type="InterPro" id="IPR013106">
    <property type="entry name" value="Ig_V-set"/>
</dbReference>
<dbReference type="InterPro" id="IPR036179">
    <property type="entry name" value="Ig-like_dom_sf"/>
</dbReference>
<accession>A0AAE0Q6A4</accession>
<feature type="domain" description="Immunoglobulin V-set" evidence="2">
    <location>
        <begin position="40"/>
        <end position="139"/>
    </location>
</feature>
<dbReference type="EMBL" id="JAUCMX010000020">
    <property type="protein sequence ID" value="KAK3514982.1"/>
    <property type="molecule type" value="Genomic_DNA"/>
</dbReference>
<dbReference type="InterPro" id="IPR013783">
    <property type="entry name" value="Ig-like_fold"/>
</dbReference>
<sequence>MNPLILSRLADPAPRLIQLNRVLTQDRGYSVEYPDKLICAVRGFSVSIPCSYSYPQNHQVKQKLWCSMNSNTDVCINPPYVYDSSSNTTSDFEFTGDDKSDCTLLIHNVQFSYSGEYKFRFITDVDKWTGHPGVTLQVTGDDPENPEKPETSQHWSIWVIVCVTAGVSVVFSVIIGAVIHNRRSVHSEQPKDDFATDSNVQKNEDDSATYCNVQKKEEDSAIYANIL</sequence>
<protein>
    <recommendedName>
        <fullName evidence="2">Immunoglobulin V-set domain-containing protein</fullName>
    </recommendedName>
</protein>